<gene>
    <name evidence="7" type="ORF">B1R32_10361</name>
</gene>
<evidence type="ECO:0000256" key="5">
    <source>
        <dbReference type="ARBA" id="ARBA00023315"/>
    </source>
</evidence>
<evidence type="ECO:0000313" key="7">
    <source>
        <dbReference type="EMBL" id="PQV64794.1"/>
    </source>
</evidence>
<keyword evidence="5" id="KW-0012">Acyltransferase</keyword>
<dbReference type="InterPro" id="IPR050644">
    <property type="entry name" value="PG_Glycine_Bridge_Synth"/>
</dbReference>
<evidence type="ECO:0000256" key="2">
    <source>
        <dbReference type="ARBA" id="ARBA00022679"/>
    </source>
</evidence>
<dbReference type="PANTHER" id="PTHR36174">
    <property type="entry name" value="LIPID II:GLYCINE GLYCYLTRANSFERASE"/>
    <property type="match status" value="1"/>
</dbReference>
<keyword evidence="2 7" id="KW-0808">Transferase</keyword>
<name>A0A2S8SVI7_9BACT</name>
<dbReference type="GO" id="GO:0008360">
    <property type="term" value="P:regulation of cell shape"/>
    <property type="evidence" value="ECO:0007669"/>
    <property type="project" value="UniProtKB-KW"/>
</dbReference>
<dbReference type="PROSITE" id="PS51191">
    <property type="entry name" value="FEMABX"/>
    <property type="match status" value="1"/>
</dbReference>
<dbReference type="Pfam" id="PF02388">
    <property type="entry name" value="FemAB"/>
    <property type="match status" value="3"/>
</dbReference>
<keyword evidence="8" id="KW-1185">Reference proteome</keyword>
<dbReference type="InterPro" id="IPR003447">
    <property type="entry name" value="FEMABX"/>
</dbReference>
<keyword evidence="3" id="KW-0133">Cell shape</keyword>
<dbReference type="GO" id="GO:0016755">
    <property type="term" value="F:aminoacyltransferase activity"/>
    <property type="evidence" value="ECO:0007669"/>
    <property type="project" value="InterPro"/>
</dbReference>
<dbReference type="EMBL" id="NIGF01000003">
    <property type="protein sequence ID" value="PQV64794.1"/>
    <property type="molecule type" value="Genomic_DNA"/>
</dbReference>
<dbReference type="OrthoDB" id="9793335at2"/>
<organism evidence="7 8">
    <name type="scientific">Abditibacterium utsteinense</name>
    <dbReference type="NCBI Taxonomy" id="1960156"/>
    <lineage>
        <taxon>Bacteria</taxon>
        <taxon>Pseudomonadati</taxon>
        <taxon>Abditibacteriota</taxon>
        <taxon>Abditibacteriia</taxon>
        <taxon>Abditibacteriales</taxon>
        <taxon>Abditibacteriaceae</taxon>
        <taxon>Abditibacterium</taxon>
    </lineage>
</organism>
<dbReference type="InterPro" id="IPR016181">
    <property type="entry name" value="Acyl_CoA_acyltransferase"/>
</dbReference>
<evidence type="ECO:0000256" key="4">
    <source>
        <dbReference type="ARBA" id="ARBA00022984"/>
    </source>
</evidence>
<dbReference type="AlphaFoldDB" id="A0A2S8SVI7"/>
<protein>
    <submittedName>
        <fullName evidence="7">Lipid II:glycine glycyltransferase (Peptidoglycan interpeptide bridge formation enzyme)</fullName>
    </submittedName>
</protein>
<evidence type="ECO:0000256" key="6">
    <source>
        <dbReference type="ARBA" id="ARBA00023316"/>
    </source>
</evidence>
<dbReference type="PANTHER" id="PTHR36174:SF1">
    <property type="entry name" value="LIPID II:GLYCINE GLYCYLTRANSFERASE"/>
    <property type="match status" value="1"/>
</dbReference>
<comment type="similarity">
    <text evidence="1">Belongs to the FemABX family.</text>
</comment>
<dbReference type="SUPFAM" id="SSF55729">
    <property type="entry name" value="Acyl-CoA N-acyltransferases (Nat)"/>
    <property type="match status" value="2"/>
</dbReference>
<reference evidence="7 8" key="1">
    <citation type="journal article" date="2018" name="Syst. Appl. Microbiol.">
        <title>Abditibacterium utsteinense sp. nov., the first cultivated member of candidate phylum FBP, isolated from ice-free Antarctic soil samples.</title>
        <authorList>
            <person name="Tahon G."/>
            <person name="Tytgat B."/>
            <person name="Lebbe L."/>
            <person name="Carlier A."/>
            <person name="Willems A."/>
        </authorList>
    </citation>
    <scope>NUCLEOTIDE SEQUENCE [LARGE SCALE GENOMIC DNA]</scope>
    <source>
        <strain evidence="7 8">LMG 29911</strain>
    </source>
</reference>
<dbReference type="Proteomes" id="UP000237684">
    <property type="component" value="Unassembled WGS sequence"/>
</dbReference>
<comment type="caution">
    <text evidence="7">The sequence shown here is derived from an EMBL/GenBank/DDBJ whole genome shotgun (WGS) entry which is preliminary data.</text>
</comment>
<evidence type="ECO:0000256" key="1">
    <source>
        <dbReference type="ARBA" id="ARBA00009943"/>
    </source>
</evidence>
<keyword evidence="6" id="KW-0961">Cell wall biogenesis/degradation</keyword>
<dbReference type="GO" id="GO:0009252">
    <property type="term" value="P:peptidoglycan biosynthetic process"/>
    <property type="evidence" value="ECO:0007669"/>
    <property type="project" value="UniProtKB-KW"/>
</dbReference>
<sequence length="356" mass="40405">MSVSSTLENSPENSAAWRDFVAASPHGDVLQTLEWGPVKRPEYTPIPVSIATENGLAATCLILKKRLPAGRCYFYLSRGPILNWSDDKIVRAMFDKLRQLAKKHRAIFIRTDPCVLDETPGVKALLKEIGAVPSPDSGSIFGGLQPRCNMKLDISAPVEEFFEKKFESKWRYNTRLAVKKGVSVKADCTREDLKIFHDIYRVTGERNEFKGYSLAYFEKMWDALEPAGILKLFITYHEEQPLSGAIAFKLPPQAWYMFGASSNEKRNLMPNHLMQWTMMQWAKENACTSYDFRGVPDPSASDIPAHEEGLVKFKTGFGAEMTRYIGEYDLPLDKLSYWAWTSARPKAVTLLKKLKK</sequence>
<keyword evidence="4" id="KW-0573">Peptidoglycan synthesis</keyword>
<dbReference type="GO" id="GO:0071555">
    <property type="term" value="P:cell wall organization"/>
    <property type="evidence" value="ECO:0007669"/>
    <property type="project" value="UniProtKB-KW"/>
</dbReference>
<proteinExistence type="inferred from homology"/>
<evidence type="ECO:0000313" key="8">
    <source>
        <dbReference type="Proteomes" id="UP000237684"/>
    </source>
</evidence>
<dbReference type="InParanoid" id="A0A2S8SVI7"/>
<dbReference type="Gene3D" id="3.40.630.30">
    <property type="match status" value="2"/>
</dbReference>
<dbReference type="RefSeq" id="WP_157947521.1">
    <property type="nucleotide sequence ID" value="NZ_NIGF01000003.1"/>
</dbReference>
<accession>A0A2S8SVI7</accession>
<evidence type="ECO:0000256" key="3">
    <source>
        <dbReference type="ARBA" id="ARBA00022960"/>
    </source>
</evidence>